<feature type="domain" description="Cas12f1-like TNB" evidence="7">
    <location>
        <begin position="289"/>
        <end position="356"/>
    </location>
</feature>
<dbReference type="Pfam" id="PF01385">
    <property type="entry name" value="OrfB_IS605"/>
    <property type="match status" value="1"/>
</dbReference>
<evidence type="ECO:0000256" key="3">
    <source>
        <dbReference type="ARBA" id="ARBA00022578"/>
    </source>
</evidence>
<dbReference type="Pfam" id="PF07282">
    <property type="entry name" value="Cas12f1-like_TNB"/>
    <property type="match status" value="1"/>
</dbReference>
<keyword evidence="5" id="KW-0233">DNA recombination</keyword>
<sequence>MSTITAKIQIYVPYEHTEMLIKTTQTYREACNYLSVIVFQTKELRQRALHDSYYRELRGRFGLKSQMAQSVIRTVIARYTSARSNGHDWSLVKFKRPEYDLVWHRDYALNDDRFSVNTLDGRVKLRYKKRGMQHFFDGTWKWGTAKLVYKHRKWFLHISMTKEFPELDLTKVNHIVGIDLGINFLATTYDTQNQTTFYPGRTMKHKRGQYKVLRKQLQMRQTPSARKRLKQIGSRENRYVTDVNHQITKALVETYPKGTLFVIENLKGVRSATEKVCVRHRYVSVSWAFHQFREMLEYKAQLNGQGVIAVDPKYTSQTCPKCGHIERANRNKKMHTFECRNCHYRSNDDRIGAMNLYRKGIEYIGTGTAGV</sequence>
<evidence type="ECO:0000256" key="2">
    <source>
        <dbReference type="ARBA" id="ARBA00011044"/>
    </source>
</evidence>
<dbReference type="NCBIfam" id="TIGR01766">
    <property type="entry name" value="IS200/IS605 family accessory protein TnpB-like domain"/>
    <property type="match status" value="1"/>
</dbReference>
<dbReference type="InterPro" id="IPR051399">
    <property type="entry name" value="RNA-guided_DNA_endo/Transpos"/>
</dbReference>
<evidence type="ECO:0000256" key="5">
    <source>
        <dbReference type="ARBA" id="ARBA00023172"/>
    </source>
</evidence>
<dbReference type="PANTHER" id="PTHR30405:SF11">
    <property type="entry name" value="RNA-GUIDED DNA ENDONUCLEASE RV2885C-RELATED"/>
    <property type="match status" value="1"/>
</dbReference>
<comment type="caution">
    <text evidence="8">The sequence shown here is derived from an EMBL/GenBank/DDBJ whole genome shotgun (WGS) entry which is preliminary data.</text>
</comment>
<dbReference type="PANTHER" id="PTHR30405">
    <property type="entry name" value="TRANSPOSASE"/>
    <property type="match status" value="1"/>
</dbReference>
<evidence type="ECO:0000313" key="8">
    <source>
        <dbReference type="EMBL" id="MDP4095633.1"/>
    </source>
</evidence>
<keyword evidence="3" id="KW-0815">Transposition</keyword>
<keyword evidence="4" id="KW-0238">DNA-binding</keyword>
<protein>
    <submittedName>
        <fullName evidence="8">Transposase</fullName>
    </submittedName>
</protein>
<organism evidence="8 9">
    <name type="scientific">Paenibacillus zeirhizosphaerae</name>
    <dbReference type="NCBI Taxonomy" id="2987519"/>
    <lineage>
        <taxon>Bacteria</taxon>
        <taxon>Bacillati</taxon>
        <taxon>Bacillota</taxon>
        <taxon>Bacilli</taxon>
        <taxon>Bacillales</taxon>
        <taxon>Paenibacillaceae</taxon>
        <taxon>Paenibacillus</taxon>
    </lineage>
</organism>
<dbReference type="InterPro" id="IPR010095">
    <property type="entry name" value="Cas12f1-like_TNB"/>
</dbReference>
<evidence type="ECO:0000259" key="6">
    <source>
        <dbReference type="Pfam" id="PF01385"/>
    </source>
</evidence>
<evidence type="ECO:0000259" key="7">
    <source>
        <dbReference type="Pfam" id="PF07282"/>
    </source>
</evidence>
<comment type="similarity">
    <text evidence="2">In the N-terminal section; belongs to the transposase 2 family.</text>
</comment>
<comment type="similarity">
    <text evidence="1">In the C-terminal section; belongs to the transposase 35 family.</text>
</comment>
<accession>A0ABT9FLM4</accession>
<dbReference type="EMBL" id="JAPCKK010000004">
    <property type="protein sequence ID" value="MDP4095633.1"/>
    <property type="molecule type" value="Genomic_DNA"/>
</dbReference>
<evidence type="ECO:0000256" key="1">
    <source>
        <dbReference type="ARBA" id="ARBA00008761"/>
    </source>
</evidence>
<reference evidence="8 9" key="1">
    <citation type="submission" date="2022-10" db="EMBL/GenBank/DDBJ databases">
        <title>Paenibacillus description and whole genome data of maize root bacterial community.</title>
        <authorList>
            <person name="Marton D."/>
            <person name="Farkas M."/>
            <person name="Cserhati M."/>
        </authorList>
    </citation>
    <scope>NUCLEOTIDE SEQUENCE [LARGE SCALE GENOMIC DNA]</scope>
    <source>
        <strain evidence="8 9">P96</strain>
    </source>
</reference>
<feature type="domain" description="Probable transposase IS891/IS1136/IS1341" evidence="6">
    <location>
        <begin position="167"/>
        <end position="266"/>
    </location>
</feature>
<gene>
    <name evidence="8" type="ORF">OIN60_02350</name>
</gene>
<name>A0ABT9FLM4_9BACL</name>
<evidence type="ECO:0000256" key="4">
    <source>
        <dbReference type="ARBA" id="ARBA00023125"/>
    </source>
</evidence>
<dbReference type="NCBIfam" id="NF040570">
    <property type="entry name" value="guided_TnpB"/>
    <property type="match status" value="1"/>
</dbReference>
<proteinExistence type="inferred from homology"/>
<dbReference type="InterPro" id="IPR001959">
    <property type="entry name" value="Transposase"/>
</dbReference>
<dbReference type="RefSeq" id="WP_305753269.1">
    <property type="nucleotide sequence ID" value="NZ_JAPCKK010000004.1"/>
</dbReference>
<dbReference type="Proteomes" id="UP001241848">
    <property type="component" value="Unassembled WGS sequence"/>
</dbReference>
<evidence type="ECO:0000313" key="9">
    <source>
        <dbReference type="Proteomes" id="UP001241848"/>
    </source>
</evidence>
<keyword evidence="9" id="KW-1185">Reference proteome</keyword>